<evidence type="ECO:0000313" key="3">
    <source>
        <dbReference type="Proteomes" id="UP000256431"/>
    </source>
</evidence>
<dbReference type="PANTHER" id="PTHR34821">
    <property type="entry name" value="INNER MEMBRANE PROTEIN YDCZ"/>
    <property type="match status" value="1"/>
</dbReference>
<evidence type="ECO:0000313" key="2">
    <source>
        <dbReference type="EMBL" id="RDU42734.1"/>
    </source>
</evidence>
<feature type="transmembrane region" description="Helical" evidence="1">
    <location>
        <begin position="128"/>
        <end position="146"/>
    </location>
</feature>
<evidence type="ECO:0000256" key="1">
    <source>
        <dbReference type="SAM" id="Phobius"/>
    </source>
</evidence>
<keyword evidence="1" id="KW-0472">Membrane</keyword>
<sequence>MNSSFAYALLMLVAGIGIPVMATLNGGLGARLQSPALAAAILFFVALVLAISYLITTEGFPEKIFRANVPVYFYFGGFFVLFYILTITWVAPRFGISNAIAFVLLGQLIAMSLIDHFGLMGVQKFTLSLRRLAGLSVMTVGVFLVLNKVPGGAK</sequence>
<keyword evidence="1" id="KW-0812">Transmembrane</keyword>
<dbReference type="RefSeq" id="WP_104270103.1">
    <property type="nucleotide sequence ID" value="NZ_PSSW01000001.1"/>
</dbReference>
<dbReference type="PANTHER" id="PTHR34821:SF2">
    <property type="entry name" value="INNER MEMBRANE PROTEIN YDCZ"/>
    <property type="match status" value="1"/>
</dbReference>
<dbReference type="Proteomes" id="UP000256431">
    <property type="component" value="Unassembled WGS sequence"/>
</dbReference>
<protein>
    <submittedName>
        <fullName evidence="2">DMT family transporter</fullName>
    </submittedName>
</protein>
<name>A0A3D8H7M8_9GAMM</name>
<keyword evidence="3" id="KW-1185">Reference proteome</keyword>
<accession>A0A3D8H7M8</accession>
<dbReference type="Pfam" id="PF04657">
    <property type="entry name" value="DMT_YdcZ"/>
    <property type="match status" value="1"/>
</dbReference>
<dbReference type="InterPro" id="IPR006750">
    <property type="entry name" value="YdcZ"/>
</dbReference>
<reference evidence="2 3" key="1">
    <citation type="submission" date="2018-08" db="EMBL/GenBank/DDBJ databases">
        <title>Genome sequence of Marinobacter flavimaris KCTC 12185.</title>
        <authorList>
            <person name="Chun J."/>
            <person name="Kim B.-Y."/>
            <person name="Choi S.-B."/>
            <person name="Kwak M.-J."/>
        </authorList>
    </citation>
    <scope>NUCLEOTIDE SEQUENCE [LARGE SCALE GENOMIC DNA]</scope>
    <source>
        <strain evidence="2 3">KCTC 12185</strain>
    </source>
</reference>
<proteinExistence type="predicted"/>
<feature type="transmembrane region" description="Helical" evidence="1">
    <location>
        <begin position="6"/>
        <end position="24"/>
    </location>
</feature>
<feature type="transmembrane region" description="Helical" evidence="1">
    <location>
        <begin position="36"/>
        <end position="56"/>
    </location>
</feature>
<dbReference type="AlphaFoldDB" id="A0A3D8H7M8"/>
<comment type="caution">
    <text evidence="2">The sequence shown here is derived from an EMBL/GenBank/DDBJ whole genome shotgun (WGS) entry which is preliminary data.</text>
</comment>
<dbReference type="EMBL" id="QRDH01000001">
    <property type="protein sequence ID" value="RDU42734.1"/>
    <property type="molecule type" value="Genomic_DNA"/>
</dbReference>
<feature type="transmembrane region" description="Helical" evidence="1">
    <location>
        <begin position="71"/>
        <end position="92"/>
    </location>
</feature>
<feature type="transmembrane region" description="Helical" evidence="1">
    <location>
        <begin position="99"/>
        <end position="122"/>
    </location>
</feature>
<gene>
    <name evidence="2" type="ORF">DXI23_03430</name>
</gene>
<keyword evidence="1" id="KW-1133">Transmembrane helix</keyword>
<organism evidence="2 3">
    <name type="scientific">Marinobacter flavimaris</name>
    <dbReference type="NCBI Taxonomy" id="262076"/>
    <lineage>
        <taxon>Bacteria</taxon>
        <taxon>Pseudomonadati</taxon>
        <taxon>Pseudomonadota</taxon>
        <taxon>Gammaproteobacteria</taxon>
        <taxon>Pseudomonadales</taxon>
        <taxon>Marinobacteraceae</taxon>
        <taxon>Marinobacter</taxon>
    </lineage>
</organism>
<dbReference type="GO" id="GO:0005886">
    <property type="term" value="C:plasma membrane"/>
    <property type="evidence" value="ECO:0007669"/>
    <property type="project" value="TreeGrafter"/>
</dbReference>